<dbReference type="PROSITE" id="PS51257">
    <property type="entry name" value="PROKAR_LIPOPROTEIN"/>
    <property type="match status" value="1"/>
</dbReference>
<evidence type="ECO:0000313" key="3">
    <source>
        <dbReference type="EMBL" id="TMW80920.1"/>
    </source>
</evidence>
<reference evidence="3" key="1">
    <citation type="submission" date="2019-05" db="EMBL/GenBank/DDBJ databases">
        <title>The de novo reference genome and transcriptome assemblies of the wild tomato species Solanum chilense.</title>
        <authorList>
            <person name="Stam R."/>
            <person name="Nosenko T."/>
            <person name="Hoerger A.C."/>
            <person name="Stephan W."/>
            <person name="Seidel M.A."/>
            <person name="Kuhn J.M.M."/>
            <person name="Haberer G."/>
            <person name="Tellier A."/>
        </authorList>
    </citation>
    <scope>NUCLEOTIDE SEQUENCE</scope>
    <source>
        <tissue evidence="3">Mature leaves</tissue>
    </source>
</reference>
<feature type="signal peptide" evidence="2">
    <location>
        <begin position="1"/>
        <end position="27"/>
    </location>
</feature>
<keyword evidence="2" id="KW-0732">Signal</keyword>
<name>A0A6N2AGW2_SOLCI</name>
<accession>A0A6N2AGW2</accession>
<feature type="chain" id="PRO_5026667137" evidence="2">
    <location>
        <begin position="28"/>
        <end position="103"/>
    </location>
</feature>
<dbReference type="AlphaFoldDB" id="A0A6N2AGW2"/>
<proteinExistence type="predicted"/>
<feature type="compositionally biased region" description="Basic and acidic residues" evidence="1">
    <location>
        <begin position="94"/>
        <end position="103"/>
    </location>
</feature>
<gene>
    <name evidence="3" type="ORF">EJD97_013608</name>
</gene>
<dbReference type="EMBL" id="RXGB01034919">
    <property type="protein sequence ID" value="TMW80920.1"/>
    <property type="molecule type" value="Genomic_DNA"/>
</dbReference>
<feature type="region of interest" description="Disordered" evidence="1">
    <location>
        <begin position="81"/>
        <end position="103"/>
    </location>
</feature>
<evidence type="ECO:0000256" key="2">
    <source>
        <dbReference type="SAM" id="SignalP"/>
    </source>
</evidence>
<comment type="caution">
    <text evidence="3">The sequence shown here is derived from an EMBL/GenBank/DDBJ whole genome shotgun (WGS) entry which is preliminary data.</text>
</comment>
<protein>
    <submittedName>
        <fullName evidence="3">Uncharacterized protein</fullName>
    </submittedName>
</protein>
<organism evidence="3">
    <name type="scientific">Solanum chilense</name>
    <name type="common">Tomato</name>
    <name type="synonym">Lycopersicon chilense</name>
    <dbReference type="NCBI Taxonomy" id="4083"/>
    <lineage>
        <taxon>Eukaryota</taxon>
        <taxon>Viridiplantae</taxon>
        <taxon>Streptophyta</taxon>
        <taxon>Embryophyta</taxon>
        <taxon>Tracheophyta</taxon>
        <taxon>Spermatophyta</taxon>
        <taxon>Magnoliopsida</taxon>
        <taxon>eudicotyledons</taxon>
        <taxon>Gunneridae</taxon>
        <taxon>Pentapetalae</taxon>
        <taxon>asterids</taxon>
        <taxon>lamiids</taxon>
        <taxon>Solanales</taxon>
        <taxon>Solanaceae</taxon>
        <taxon>Solanoideae</taxon>
        <taxon>Solaneae</taxon>
        <taxon>Solanum</taxon>
        <taxon>Solanum subgen. Lycopersicon</taxon>
    </lineage>
</organism>
<sequence length="103" mass="11810">MRSQNRNIIITITFVILLSCIPHEATSRIPKEEGWRNRNIHLLLPSFYNPVRTPTPNPGTEGKAFSARTIEQKNFSARGRRVIVHPPPPSYDRAFSKRDSRVS</sequence>
<evidence type="ECO:0000256" key="1">
    <source>
        <dbReference type="SAM" id="MobiDB-lite"/>
    </source>
</evidence>